<feature type="region of interest" description="Disordered" evidence="9">
    <location>
        <begin position="280"/>
        <end position="303"/>
    </location>
</feature>
<dbReference type="Pfam" id="PF26253">
    <property type="entry name" value="RdRP_head"/>
    <property type="match status" value="1"/>
</dbReference>
<dbReference type="InterPro" id="IPR007855">
    <property type="entry name" value="RDRP"/>
</dbReference>
<evidence type="ECO:0000256" key="3">
    <source>
        <dbReference type="ARBA" id="ARBA00022484"/>
    </source>
</evidence>
<dbReference type="GO" id="GO:0003723">
    <property type="term" value="F:RNA binding"/>
    <property type="evidence" value="ECO:0007669"/>
    <property type="project" value="UniProtKB-KW"/>
</dbReference>
<dbReference type="InterPro" id="IPR056053">
    <property type="entry name" value="DUF7636"/>
</dbReference>
<feature type="domain" description="DUF7636" evidence="11">
    <location>
        <begin position="1509"/>
        <end position="1601"/>
    </location>
</feature>
<dbReference type="InterPro" id="IPR058752">
    <property type="entry name" value="RDRP_C_head"/>
</dbReference>
<dbReference type="InterPro" id="IPR057493">
    <property type="entry name" value="PH_RdRP-assoc"/>
</dbReference>
<name>A0A183UEX1_TOXCA</name>
<evidence type="ECO:0000256" key="1">
    <source>
        <dbReference type="ARBA" id="ARBA00005762"/>
    </source>
</evidence>
<evidence type="ECO:0000259" key="14">
    <source>
        <dbReference type="Pfam" id="PF26253"/>
    </source>
</evidence>
<dbReference type="EMBL" id="UYWY01019601">
    <property type="protein sequence ID" value="VDM38362.1"/>
    <property type="molecule type" value="Genomic_DNA"/>
</dbReference>
<feature type="domain" description="PH-like" evidence="13">
    <location>
        <begin position="130"/>
        <end position="353"/>
    </location>
</feature>
<feature type="region of interest" description="Disordered" evidence="9">
    <location>
        <begin position="213"/>
        <end position="234"/>
    </location>
</feature>
<accession>A0A183UEX1</accession>
<evidence type="ECO:0000313" key="17">
    <source>
        <dbReference type="WBParaSite" id="TCNE_0000704101-mRNA-1"/>
    </source>
</evidence>
<evidence type="ECO:0000259" key="13">
    <source>
        <dbReference type="Pfam" id="PF25359"/>
    </source>
</evidence>
<reference evidence="15 16" key="2">
    <citation type="submission" date="2018-11" db="EMBL/GenBank/DDBJ databases">
        <authorList>
            <consortium name="Pathogen Informatics"/>
        </authorList>
    </citation>
    <scope>NUCLEOTIDE SEQUENCE [LARGE SCALE GENOMIC DNA]</scope>
</reference>
<dbReference type="EC" id="2.7.7.48" evidence="2"/>
<keyword evidence="3" id="KW-0696">RNA-directed RNA polymerase</keyword>
<dbReference type="Pfam" id="PF24642">
    <property type="entry name" value="DUF7636"/>
    <property type="match status" value="1"/>
</dbReference>
<keyword evidence="5" id="KW-0548">Nucleotidyltransferase</keyword>
<evidence type="ECO:0000256" key="6">
    <source>
        <dbReference type="ARBA" id="ARBA00022884"/>
    </source>
</evidence>
<dbReference type="InterPro" id="IPR057596">
    <property type="entry name" value="RDRP_core"/>
</dbReference>
<dbReference type="PANTHER" id="PTHR23079">
    <property type="entry name" value="RNA-DEPENDENT RNA POLYMERASE"/>
    <property type="match status" value="1"/>
</dbReference>
<keyword evidence="16" id="KW-1185">Reference proteome</keyword>
<comment type="catalytic activity">
    <reaction evidence="8">
        <text>RNA(n) + a ribonucleoside 5'-triphosphate = RNA(n+1) + diphosphate</text>
        <dbReference type="Rhea" id="RHEA:21248"/>
        <dbReference type="Rhea" id="RHEA-COMP:14527"/>
        <dbReference type="Rhea" id="RHEA-COMP:17342"/>
        <dbReference type="ChEBI" id="CHEBI:33019"/>
        <dbReference type="ChEBI" id="CHEBI:61557"/>
        <dbReference type="ChEBI" id="CHEBI:140395"/>
        <dbReference type="EC" id="2.7.7.48"/>
    </reaction>
</comment>
<feature type="domain" description="DUF7752" evidence="12">
    <location>
        <begin position="1350"/>
        <end position="1453"/>
    </location>
</feature>
<dbReference type="Pfam" id="PF24934">
    <property type="entry name" value="DUF7752"/>
    <property type="match status" value="1"/>
</dbReference>
<evidence type="ECO:0000313" key="15">
    <source>
        <dbReference type="EMBL" id="VDM38362.1"/>
    </source>
</evidence>
<organism evidence="16 17">
    <name type="scientific">Toxocara canis</name>
    <name type="common">Canine roundworm</name>
    <dbReference type="NCBI Taxonomy" id="6265"/>
    <lineage>
        <taxon>Eukaryota</taxon>
        <taxon>Metazoa</taxon>
        <taxon>Ecdysozoa</taxon>
        <taxon>Nematoda</taxon>
        <taxon>Chromadorea</taxon>
        <taxon>Rhabditida</taxon>
        <taxon>Spirurina</taxon>
        <taxon>Ascaridomorpha</taxon>
        <taxon>Ascaridoidea</taxon>
        <taxon>Toxocaridae</taxon>
        <taxon>Toxocara</taxon>
    </lineage>
</organism>
<evidence type="ECO:0000259" key="10">
    <source>
        <dbReference type="Pfam" id="PF05183"/>
    </source>
</evidence>
<evidence type="ECO:0000256" key="9">
    <source>
        <dbReference type="SAM" id="MobiDB-lite"/>
    </source>
</evidence>
<dbReference type="GO" id="GO:0030422">
    <property type="term" value="P:siRNA processing"/>
    <property type="evidence" value="ECO:0007669"/>
    <property type="project" value="TreeGrafter"/>
</dbReference>
<gene>
    <name evidence="15" type="ORF">TCNE_LOCUS7041</name>
</gene>
<protein>
    <recommendedName>
        <fullName evidence="2">RNA-directed RNA polymerase</fullName>
        <ecNumber evidence="2">2.7.7.48</ecNumber>
    </recommendedName>
</protein>
<feature type="domain" description="RDRP core" evidence="10">
    <location>
        <begin position="519"/>
        <end position="1115"/>
    </location>
</feature>
<dbReference type="Pfam" id="PF05183">
    <property type="entry name" value="RdRP"/>
    <property type="match status" value="1"/>
</dbReference>
<dbReference type="InterPro" id="IPR056654">
    <property type="entry name" value="DUF7752"/>
</dbReference>
<evidence type="ECO:0000256" key="5">
    <source>
        <dbReference type="ARBA" id="ARBA00022695"/>
    </source>
</evidence>
<dbReference type="Pfam" id="PF25359">
    <property type="entry name" value="PH_met_RdRP"/>
    <property type="match status" value="1"/>
</dbReference>
<evidence type="ECO:0000256" key="7">
    <source>
        <dbReference type="ARBA" id="ARBA00023158"/>
    </source>
</evidence>
<keyword evidence="7" id="KW-0943">RNA-mediated gene silencing</keyword>
<dbReference type="WBParaSite" id="TCNE_0000704101-mRNA-1">
    <property type="protein sequence ID" value="TCNE_0000704101-mRNA-1"/>
    <property type="gene ID" value="TCNE_0000704101"/>
</dbReference>
<dbReference type="PANTHER" id="PTHR23079:SF57">
    <property type="entry name" value="RNA-DIRECTED RNA POLYMERASE"/>
    <property type="match status" value="1"/>
</dbReference>
<comment type="similarity">
    <text evidence="1">Belongs to the RdRP family.</text>
</comment>
<evidence type="ECO:0000259" key="12">
    <source>
        <dbReference type="Pfam" id="PF24934"/>
    </source>
</evidence>
<dbReference type="GO" id="GO:0003968">
    <property type="term" value="F:RNA-directed RNA polymerase activity"/>
    <property type="evidence" value="ECO:0007669"/>
    <property type="project" value="UniProtKB-KW"/>
</dbReference>
<evidence type="ECO:0000313" key="16">
    <source>
        <dbReference type="Proteomes" id="UP000050794"/>
    </source>
</evidence>
<dbReference type="GO" id="GO:0031380">
    <property type="term" value="C:nuclear RNA-directed RNA polymerase complex"/>
    <property type="evidence" value="ECO:0007669"/>
    <property type="project" value="TreeGrafter"/>
</dbReference>
<dbReference type="Proteomes" id="UP000050794">
    <property type="component" value="Unassembled WGS sequence"/>
</dbReference>
<proteinExistence type="inferred from homology"/>
<keyword evidence="6" id="KW-0694">RNA-binding</keyword>
<evidence type="ECO:0000259" key="11">
    <source>
        <dbReference type="Pfam" id="PF24642"/>
    </source>
</evidence>
<evidence type="ECO:0000256" key="8">
    <source>
        <dbReference type="ARBA" id="ARBA00048744"/>
    </source>
</evidence>
<evidence type="ECO:0000256" key="2">
    <source>
        <dbReference type="ARBA" id="ARBA00012494"/>
    </source>
</evidence>
<sequence length="1603" mass="182714">MRGRLTASSPVTAGTLSYATTPLKQNYGSVITVFFLHTDAKYYCDIQLINASMQGAAVISESIISHRMGDHDYGDPWTELDLEVSAPKWDHTRCLGLARWFQHFSNEVGFEGQLSPVLQFCDKNIFIEDCIPAHLGMALNAIHFGNLASNGIYMAHFTRLALVGSDADQKKCFNVFRQLKGDHIKSPMFVDFEHDRDIFVVRFAILDGGFRPKSEDHTRGKSKTKSPSNPVPGSAVSVKVRYTSIRRILVHTNASSVDGMRFTCMFFQLNYPPEIRKFQKKPDDGDEKIHTEGNRWRSIPEDNGDMRDNCSAINDSPTLCLQFTHQLADGSLYEVLSRLCVRVALPLEFANIAFLRFKVSEYVPMPVSYVGCDHRACAGEQDSVPPNGDSEPPVYEPPFPKFDHDCYNKIIDCGVFGLEYLIAALLTRGAVVKDQILTSAEKRDEFVNLVVRRFQENKELTLESLERLLNVVDEARQTPSLLVSFEKIRDALLSQKDVLEEIYRESKREGYQRVRKLLMGNRVLRNFDKDGDGSLRVQFRDDDGSQLRRNTVGPFLIQSTVFNTLTRGIHVGGRHFVYLGSSNSQLRDNGCYFYDDGKGGQAQKVREQLGKFDRGNIPKMMSRMGQCFTQAKQCAVVLKRHKYNKTWDVTGGRDSSGGPYTFSDGVGKLSREFAEKIAKDVNLGNAVPSCFQIRHRGIKGVLSVDPSLDERRQWAAANGIKDANSSTNKINDLAVVFRPSQACFSDKFRAPRDTTIEIVKYSSPTPVCLNRPMISILDQVSSMQGHAVHVMVTERVHELLDVQLAELAEMFLDEERCRDKLNELPRLMNVDRLSLVRGFALTQEPFFRSLLRACVRYTLKKQLAKEQILIPPHLGRSMFGVMDETGQLQSGQIFVQYTNNVWLKNPSPKAAKTILKGEVLMTKNPCIVAGDVRLFEAVDIPELHHLVDVVVFPQHGPRPHPDEMAGSDLDGDEYSVIWDKKLMFIHNEDPLDFTKRVRKYEEIDPAQVDLEMRKFFVNYIKQDSIGSIANAFLVNADLYGITSEICENIARKHSQAVDFPKTGDAPEPLTRTWTVGKSGNLVPPERSERWPDFMCKNHEPSYISPRLVGQLYRRIRLVDDVLTLTSALEDVTGLQLDPMLTYPGWELYADNARLQLDSYNAHIRALLDNYGIQDEGQLLSGCISVIRNRISDRDVDDMSFYNTNHVIEKKVASIFRMFRHAFFDEFGGFERCTQVDREGAISGSGDEERRVCLSPTTAMRRKASAYYVTCYMEASESTRRLLSFGWLAWDVLSHIKQEMRMATGQRLVQSLDPLSENISLHITDYCETNKEELRREIDSLVEKVPALRMYCRRYLGLENALFVLCKWAELQRLFLGTLRKEHICLLFIQFGLDHIGTSKSSLYTQMLEMTTTDVAEYEVRNMNEVLGGLGRCILRFLRFLSSRPFEMNKMLNFMDAQLNYRSVLMRGQWIDLQKAAVKTFYKTVLTGRFDDLPLVNDKEQNRSDILGLVEMDPFMIELPDEFESRDEELREKMHRHSGAKFVRLRRVRYRKDRVIVSAVGSLESLNKLREIVSVQPQVNTTANSKQRSNVLGRLVFERISALD</sequence>
<evidence type="ECO:0000256" key="4">
    <source>
        <dbReference type="ARBA" id="ARBA00022679"/>
    </source>
</evidence>
<feature type="domain" description="RDRP C-terminal head" evidence="14">
    <location>
        <begin position="1138"/>
        <end position="1311"/>
    </location>
</feature>
<keyword evidence="4" id="KW-0808">Transferase</keyword>
<reference evidence="17" key="1">
    <citation type="submission" date="2016-06" db="UniProtKB">
        <authorList>
            <consortium name="WormBaseParasite"/>
        </authorList>
    </citation>
    <scope>IDENTIFICATION</scope>
</reference>